<sequence>MARKVMAASKVAKHQHQSNSVPIAQVWRDEHPDRYVLTVKEKRTYRTRYPLTGQMLLPPKKINDERATLVLDLDETLIHSKYDPQDPLSLTVTVIPRPHVKPFLTTISNWYEVVVFTASLPFYADEILDDLDPNGEIFHHRLYRQHCSYFQGVFVKDLERLGRPMNQVILVDNFPGAYMMQPRNALPIRSFLGDPNDRELLQVRRVLKLVKDKTNVRPFLKRYQRHWTARTYLKKDTDDDESANLA</sequence>
<dbReference type="Proteomes" id="UP000594260">
    <property type="component" value="Unplaced"/>
</dbReference>
<dbReference type="FunFam" id="3.40.50.1000:FF:000093">
    <property type="entry name" value="NLI interacting factor-like phosphatase family protein"/>
    <property type="match status" value="1"/>
</dbReference>
<proteinExistence type="predicted"/>
<accession>A0A7M7MBM7</accession>
<evidence type="ECO:0000313" key="2">
    <source>
        <dbReference type="EnsemblMetazoa" id="XP_022664451"/>
    </source>
</evidence>
<dbReference type="NCBIfam" id="TIGR02251">
    <property type="entry name" value="HIF-SF_euk"/>
    <property type="match status" value="1"/>
</dbReference>
<dbReference type="Gene3D" id="3.40.50.1000">
    <property type="entry name" value="HAD superfamily/HAD-like"/>
    <property type="match status" value="1"/>
</dbReference>
<keyword evidence="3" id="KW-1185">Reference proteome</keyword>
<dbReference type="RefSeq" id="XP_022664451.1">
    <property type="nucleotide sequence ID" value="XM_022808716.1"/>
</dbReference>
<organism evidence="2 3">
    <name type="scientific">Varroa destructor</name>
    <name type="common">Honeybee mite</name>
    <dbReference type="NCBI Taxonomy" id="109461"/>
    <lineage>
        <taxon>Eukaryota</taxon>
        <taxon>Metazoa</taxon>
        <taxon>Ecdysozoa</taxon>
        <taxon>Arthropoda</taxon>
        <taxon>Chelicerata</taxon>
        <taxon>Arachnida</taxon>
        <taxon>Acari</taxon>
        <taxon>Parasitiformes</taxon>
        <taxon>Mesostigmata</taxon>
        <taxon>Gamasina</taxon>
        <taxon>Dermanyssoidea</taxon>
        <taxon>Varroidae</taxon>
        <taxon>Varroa</taxon>
    </lineage>
</organism>
<dbReference type="InterPro" id="IPR004274">
    <property type="entry name" value="FCP1_dom"/>
</dbReference>
<dbReference type="Pfam" id="PF03031">
    <property type="entry name" value="NIF"/>
    <property type="match status" value="1"/>
</dbReference>
<dbReference type="InterPro" id="IPR036412">
    <property type="entry name" value="HAD-like_sf"/>
</dbReference>
<reference evidence="2" key="1">
    <citation type="submission" date="2021-01" db="UniProtKB">
        <authorList>
            <consortium name="EnsemblMetazoa"/>
        </authorList>
    </citation>
    <scope>IDENTIFICATION</scope>
</reference>
<dbReference type="EnsemblMetazoa" id="XM_022808716">
    <property type="protein sequence ID" value="XP_022664451"/>
    <property type="gene ID" value="LOC111251761"/>
</dbReference>
<protein>
    <recommendedName>
        <fullName evidence="1">FCP1 homology domain-containing protein</fullName>
    </recommendedName>
</protein>
<dbReference type="SUPFAM" id="SSF56784">
    <property type="entry name" value="HAD-like"/>
    <property type="match status" value="1"/>
</dbReference>
<dbReference type="GeneID" id="111251761"/>
<dbReference type="PROSITE" id="PS50969">
    <property type="entry name" value="FCP1"/>
    <property type="match status" value="1"/>
</dbReference>
<dbReference type="InterPro" id="IPR050365">
    <property type="entry name" value="TIM50"/>
</dbReference>
<dbReference type="SMART" id="SM00577">
    <property type="entry name" value="CPDc"/>
    <property type="match status" value="1"/>
</dbReference>
<dbReference type="CDD" id="cd07521">
    <property type="entry name" value="HAD_FCP1-like"/>
    <property type="match status" value="1"/>
</dbReference>
<dbReference type="InterPro" id="IPR011948">
    <property type="entry name" value="Dullard_phosphatase"/>
</dbReference>
<feature type="domain" description="FCP1 homology" evidence="1">
    <location>
        <begin position="62"/>
        <end position="210"/>
    </location>
</feature>
<evidence type="ECO:0000313" key="3">
    <source>
        <dbReference type="Proteomes" id="UP000594260"/>
    </source>
</evidence>
<evidence type="ECO:0000259" key="1">
    <source>
        <dbReference type="PROSITE" id="PS50969"/>
    </source>
</evidence>
<name>A0A7M7MBM7_VARDE</name>
<dbReference type="AlphaFoldDB" id="A0A7M7MBM7"/>
<dbReference type="GO" id="GO:0016791">
    <property type="term" value="F:phosphatase activity"/>
    <property type="evidence" value="ECO:0007669"/>
    <property type="project" value="InterPro"/>
</dbReference>
<dbReference type="InterPro" id="IPR023214">
    <property type="entry name" value="HAD_sf"/>
</dbReference>
<dbReference type="PANTHER" id="PTHR12210">
    <property type="entry name" value="DULLARD PROTEIN PHOSPHATASE"/>
    <property type="match status" value="1"/>
</dbReference>